<dbReference type="RefSeq" id="WP_167114228.1">
    <property type="nucleotide sequence ID" value="NZ_JAANOU010000001.1"/>
</dbReference>
<evidence type="ECO:0008006" key="3">
    <source>
        <dbReference type="Google" id="ProtNLM"/>
    </source>
</evidence>
<comment type="caution">
    <text evidence="1">The sequence shown here is derived from an EMBL/GenBank/DDBJ whole genome shotgun (WGS) entry which is preliminary data.</text>
</comment>
<evidence type="ECO:0000313" key="1">
    <source>
        <dbReference type="EMBL" id="NIH80268.1"/>
    </source>
</evidence>
<keyword evidence="2" id="KW-1185">Reference proteome</keyword>
<protein>
    <recommendedName>
        <fullName evidence="3">DinB-like domain-containing protein</fullName>
    </recommendedName>
</protein>
<accession>A0ABX0STH4</accession>
<dbReference type="Proteomes" id="UP000754495">
    <property type="component" value="Unassembled WGS sequence"/>
</dbReference>
<reference evidence="1 2" key="1">
    <citation type="submission" date="2020-03" db="EMBL/GenBank/DDBJ databases">
        <title>Sequencing the genomes of 1000 actinobacteria strains.</title>
        <authorList>
            <person name="Klenk H.-P."/>
        </authorList>
    </citation>
    <scope>NUCLEOTIDE SEQUENCE [LARGE SCALE GENOMIC DNA]</scope>
    <source>
        <strain evidence="1 2">DSM 45668</strain>
    </source>
</reference>
<evidence type="ECO:0000313" key="2">
    <source>
        <dbReference type="Proteomes" id="UP000754495"/>
    </source>
</evidence>
<sequence length="169" mass="18027">MDTTGFDAAYRSLLTAAASIADPAAHPGPAREDIDWTLSHLALSDPILTAAARDVLDGRPAVVDNRDAMDARALAELTASTSHQDRVAMVRAHAQELGAVLRAIPGHAAATPVIMRLCTRDGHSLPEQMVPWRDLIELRVHNHLPGHTARLAAHALAPADGARPTRSTR</sequence>
<organism evidence="1 2">
    <name type="scientific">Amycolatopsis viridis</name>
    <dbReference type="NCBI Taxonomy" id="185678"/>
    <lineage>
        <taxon>Bacteria</taxon>
        <taxon>Bacillati</taxon>
        <taxon>Actinomycetota</taxon>
        <taxon>Actinomycetes</taxon>
        <taxon>Pseudonocardiales</taxon>
        <taxon>Pseudonocardiaceae</taxon>
        <taxon>Amycolatopsis</taxon>
    </lineage>
</organism>
<dbReference type="EMBL" id="JAANOU010000001">
    <property type="protein sequence ID" value="NIH80268.1"/>
    <property type="molecule type" value="Genomic_DNA"/>
</dbReference>
<gene>
    <name evidence="1" type="ORF">FHX46_002798</name>
</gene>
<proteinExistence type="predicted"/>
<name>A0ABX0STH4_9PSEU</name>